<organism evidence="2 3">
    <name type="scientific">Secundilactobacillus similis DSM 23365 = JCM 2765</name>
    <dbReference type="NCBI Taxonomy" id="1423804"/>
    <lineage>
        <taxon>Bacteria</taxon>
        <taxon>Bacillati</taxon>
        <taxon>Bacillota</taxon>
        <taxon>Bacilli</taxon>
        <taxon>Lactobacillales</taxon>
        <taxon>Lactobacillaceae</taxon>
        <taxon>Secundilactobacillus</taxon>
    </lineage>
</organism>
<evidence type="ECO:0000259" key="1">
    <source>
        <dbReference type="PROSITE" id="PS50883"/>
    </source>
</evidence>
<dbReference type="SUPFAM" id="SSF141868">
    <property type="entry name" value="EAL domain-like"/>
    <property type="match status" value="1"/>
</dbReference>
<dbReference type="InterPro" id="IPR050706">
    <property type="entry name" value="Cyclic-di-GMP_PDE-like"/>
</dbReference>
<dbReference type="PANTHER" id="PTHR33121">
    <property type="entry name" value="CYCLIC DI-GMP PHOSPHODIESTERASE PDEF"/>
    <property type="match status" value="1"/>
</dbReference>
<accession>A0A0R2F9L8</accession>
<dbReference type="PROSITE" id="PS50883">
    <property type="entry name" value="EAL"/>
    <property type="match status" value="1"/>
</dbReference>
<gene>
    <name evidence="2" type="ORF">FD14_GL000509</name>
</gene>
<dbReference type="Pfam" id="PF00563">
    <property type="entry name" value="EAL"/>
    <property type="match status" value="1"/>
</dbReference>
<dbReference type="Gene3D" id="3.20.20.450">
    <property type="entry name" value="EAL domain"/>
    <property type="match status" value="1"/>
</dbReference>
<keyword evidence="3" id="KW-1185">Reference proteome</keyword>
<dbReference type="PATRIC" id="fig|1423804.4.peg.546"/>
<dbReference type="SMART" id="SM00052">
    <property type="entry name" value="EAL"/>
    <property type="match status" value="1"/>
</dbReference>
<dbReference type="STRING" id="1423804.FD14_GL000509"/>
<evidence type="ECO:0000313" key="3">
    <source>
        <dbReference type="Proteomes" id="UP000051442"/>
    </source>
</evidence>
<dbReference type="PANTHER" id="PTHR33121:SF70">
    <property type="entry name" value="SIGNALING PROTEIN YKOW"/>
    <property type="match status" value="1"/>
</dbReference>
<proteinExistence type="predicted"/>
<protein>
    <submittedName>
        <fullName evidence="2">C-di-GMP-specific phosphodiesterase</fullName>
    </submittedName>
</protein>
<reference evidence="2 3" key="1">
    <citation type="journal article" date="2015" name="Genome Announc.">
        <title>Expanding the biotechnology potential of lactobacilli through comparative genomics of 213 strains and associated genera.</title>
        <authorList>
            <person name="Sun Z."/>
            <person name="Harris H.M."/>
            <person name="McCann A."/>
            <person name="Guo C."/>
            <person name="Argimon S."/>
            <person name="Zhang W."/>
            <person name="Yang X."/>
            <person name="Jeffery I.B."/>
            <person name="Cooney J.C."/>
            <person name="Kagawa T.F."/>
            <person name="Liu W."/>
            <person name="Song Y."/>
            <person name="Salvetti E."/>
            <person name="Wrobel A."/>
            <person name="Rasinkangas P."/>
            <person name="Parkhill J."/>
            <person name="Rea M.C."/>
            <person name="O'Sullivan O."/>
            <person name="Ritari J."/>
            <person name="Douillard F.P."/>
            <person name="Paul Ross R."/>
            <person name="Yang R."/>
            <person name="Briner A.E."/>
            <person name="Felis G.E."/>
            <person name="de Vos W.M."/>
            <person name="Barrangou R."/>
            <person name="Klaenhammer T.R."/>
            <person name="Caufield P.W."/>
            <person name="Cui Y."/>
            <person name="Zhang H."/>
            <person name="O'Toole P.W."/>
        </authorList>
    </citation>
    <scope>NUCLEOTIDE SEQUENCE [LARGE SCALE GENOMIC DNA]</scope>
    <source>
        <strain evidence="2 3">DSM 23365</strain>
    </source>
</reference>
<dbReference type="InterPro" id="IPR001633">
    <property type="entry name" value="EAL_dom"/>
</dbReference>
<sequence>MLGSFLIHLIKLEGYLLMTFYGQPKFAAQQPTDVPVGYELFIREYRGNQWVLPTNFGDISADEIERLLTKALRTMPESITILSFNLEQLQFIDPVYIDMVARVQATTSIRLFTELTERTDPRVTDSQLLAAAKRFHDYGLLVCMDDVGTGDNTPSLVFKLNDYIDEYKFAFQNFRPFAHISDIAPELNFWYDLSQENDKMLAIEGLESAHDLAVVQHDYPCDIVQGYYTGKPALLPNNADGAICES</sequence>
<dbReference type="AlphaFoldDB" id="A0A0R2F9L8"/>
<dbReference type="EMBL" id="AYZM01000079">
    <property type="protein sequence ID" value="KRN25033.1"/>
    <property type="molecule type" value="Genomic_DNA"/>
</dbReference>
<dbReference type="Proteomes" id="UP000051442">
    <property type="component" value="Unassembled WGS sequence"/>
</dbReference>
<feature type="domain" description="EAL" evidence="1">
    <location>
        <begin position="1"/>
        <end position="246"/>
    </location>
</feature>
<evidence type="ECO:0000313" key="2">
    <source>
        <dbReference type="EMBL" id="KRN25033.1"/>
    </source>
</evidence>
<name>A0A0R2F9L8_9LACO</name>
<dbReference type="GO" id="GO:0071111">
    <property type="term" value="F:cyclic-guanylate-specific phosphodiesterase activity"/>
    <property type="evidence" value="ECO:0007669"/>
    <property type="project" value="InterPro"/>
</dbReference>
<comment type="caution">
    <text evidence="2">The sequence shown here is derived from an EMBL/GenBank/DDBJ whole genome shotgun (WGS) entry which is preliminary data.</text>
</comment>
<dbReference type="InterPro" id="IPR035919">
    <property type="entry name" value="EAL_sf"/>
</dbReference>